<dbReference type="SUPFAM" id="SSF52402">
    <property type="entry name" value="Adenine nucleotide alpha hydrolases-like"/>
    <property type="match status" value="1"/>
</dbReference>
<keyword evidence="5 8" id="KW-0547">Nucleotide-binding</keyword>
<organism evidence="10 11">
    <name type="scientific">Halomonas korlensis</name>
    <dbReference type="NCBI Taxonomy" id="463301"/>
    <lineage>
        <taxon>Bacteria</taxon>
        <taxon>Pseudomonadati</taxon>
        <taxon>Pseudomonadota</taxon>
        <taxon>Gammaproteobacteria</taxon>
        <taxon>Oceanospirillales</taxon>
        <taxon>Halomonadaceae</taxon>
        <taxon>Halomonas</taxon>
    </lineage>
</organism>
<feature type="binding site" evidence="8">
    <location>
        <begin position="25"/>
        <end position="30"/>
    </location>
    <ligand>
        <name>ATP</name>
        <dbReference type="ChEBI" id="CHEBI:30616"/>
    </ligand>
</feature>
<dbReference type="Gene3D" id="1.20.59.20">
    <property type="match status" value="1"/>
</dbReference>
<protein>
    <recommendedName>
        <fullName evidence="8">tRNA(Ile)-lysidine synthase</fullName>
        <ecNumber evidence="8">6.3.4.19</ecNumber>
    </recommendedName>
    <alternativeName>
        <fullName evidence="8">tRNA(Ile)-2-lysyl-cytidine synthase</fullName>
    </alternativeName>
    <alternativeName>
        <fullName evidence="8">tRNA(Ile)-lysidine synthetase</fullName>
    </alternativeName>
</protein>
<accession>A0A1I7HEG2</accession>
<keyword evidence="3 8" id="KW-0436">Ligase</keyword>
<dbReference type="STRING" id="463301.SAMN04487955_104204"/>
<comment type="subcellular location">
    <subcellularLocation>
        <location evidence="1 8">Cytoplasm</location>
    </subcellularLocation>
</comment>
<keyword evidence="2 8" id="KW-0963">Cytoplasm</keyword>
<evidence type="ECO:0000256" key="1">
    <source>
        <dbReference type="ARBA" id="ARBA00004496"/>
    </source>
</evidence>
<reference evidence="11" key="1">
    <citation type="submission" date="2016-10" db="EMBL/GenBank/DDBJ databases">
        <authorList>
            <person name="Varghese N."/>
            <person name="Submissions S."/>
        </authorList>
    </citation>
    <scope>NUCLEOTIDE SEQUENCE [LARGE SCALE GENOMIC DNA]</scope>
    <source>
        <strain evidence="11">CGMCC 1.6981</strain>
    </source>
</reference>
<dbReference type="InterPro" id="IPR014729">
    <property type="entry name" value="Rossmann-like_a/b/a_fold"/>
</dbReference>
<dbReference type="SUPFAM" id="SSF82829">
    <property type="entry name" value="MesJ substrate recognition domain-like"/>
    <property type="match status" value="1"/>
</dbReference>
<evidence type="ECO:0000256" key="3">
    <source>
        <dbReference type="ARBA" id="ARBA00022598"/>
    </source>
</evidence>
<dbReference type="GO" id="GO:0006400">
    <property type="term" value="P:tRNA modification"/>
    <property type="evidence" value="ECO:0007669"/>
    <property type="project" value="UniProtKB-UniRule"/>
</dbReference>
<dbReference type="RefSeq" id="WP_089794581.1">
    <property type="nucleotide sequence ID" value="NZ_FPBP01000004.1"/>
</dbReference>
<evidence type="ECO:0000256" key="5">
    <source>
        <dbReference type="ARBA" id="ARBA00022741"/>
    </source>
</evidence>
<dbReference type="OrthoDB" id="9807403at2"/>
<dbReference type="InterPro" id="IPR012795">
    <property type="entry name" value="tRNA_Ile_lys_synt_N"/>
</dbReference>
<dbReference type="Pfam" id="PF01171">
    <property type="entry name" value="ATP_bind_3"/>
    <property type="match status" value="1"/>
</dbReference>
<evidence type="ECO:0000256" key="8">
    <source>
        <dbReference type="HAMAP-Rule" id="MF_01161"/>
    </source>
</evidence>
<dbReference type="Gene3D" id="3.40.50.620">
    <property type="entry name" value="HUPs"/>
    <property type="match status" value="1"/>
</dbReference>
<sequence length="426" mass="46264">MSLQFLIDDALARTPPGRGVWVALSGGLDSSLLLTLAARARDRHPRALRAIHVHHGLQSAADDFEAHCRHLAAQLSVPLTVERVTIEPAGGLGLEGAARQARYAAFARCVPVGDTLWLAQHRDDQAETFLLAALRGSGVRGLAAMPARRDWQGRELGRPLLGVSRADLEAEARRLALTWTEDPSNADLELDRNFLRRSILPRLESRWPLAAASLARSATLAGEADALLTELAELDLQRLGGDPGRLPIAGLTGLSPARCRLLIRHACALNGLPTPPAARLASLLDQLEARRDAEVHIAWPGAAARRWSGALYLMPTLSGLPSPWEAEWDGRAPLVTPLGETILRLEPHSARPVRLRVAPRRGGERLRLAGRGSRDLKRLLQEAGLPPWERQRVLVVHHGDQVVAVMAPSLVNWLAFAEGWSGLSEA</sequence>
<evidence type="ECO:0000256" key="2">
    <source>
        <dbReference type="ARBA" id="ARBA00022490"/>
    </source>
</evidence>
<dbReference type="EC" id="6.3.4.19" evidence="8"/>
<dbReference type="NCBIfam" id="TIGR02433">
    <property type="entry name" value="lysidine_TilS_C"/>
    <property type="match status" value="1"/>
</dbReference>
<gene>
    <name evidence="8" type="primary">tilS</name>
    <name evidence="10" type="ORF">SAMN04487955_104204</name>
</gene>
<dbReference type="NCBIfam" id="TIGR02432">
    <property type="entry name" value="lysidine_TilS_N"/>
    <property type="match status" value="1"/>
</dbReference>
<dbReference type="AlphaFoldDB" id="A0A1I7HEG2"/>
<dbReference type="InterPro" id="IPR012796">
    <property type="entry name" value="Lysidine-tRNA-synth_C"/>
</dbReference>
<evidence type="ECO:0000256" key="4">
    <source>
        <dbReference type="ARBA" id="ARBA00022694"/>
    </source>
</evidence>
<comment type="domain">
    <text evidence="8">The N-terminal region contains the highly conserved SGGXDS motif, predicted to be a P-loop motif involved in ATP binding.</text>
</comment>
<dbReference type="Pfam" id="PF09179">
    <property type="entry name" value="TilS"/>
    <property type="match status" value="1"/>
</dbReference>
<dbReference type="PANTHER" id="PTHR43033">
    <property type="entry name" value="TRNA(ILE)-LYSIDINE SYNTHASE-RELATED"/>
    <property type="match status" value="1"/>
</dbReference>
<dbReference type="CDD" id="cd01992">
    <property type="entry name" value="TilS_N"/>
    <property type="match status" value="1"/>
</dbReference>
<keyword evidence="4 8" id="KW-0819">tRNA processing</keyword>
<dbReference type="PANTHER" id="PTHR43033:SF1">
    <property type="entry name" value="TRNA(ILE)-LYSIDINE SYNTHASE-RELATED"/>
    <property type="match status" value="1"/>
</dbReference>
<evidence type="ECO:0000313" key="11">
    <source>
        <dbReference type="Proteomes" id="UP000198693"/>
    </source>
</evidence>
<dbReference type="Pfam" id="PF11734">
    <property type="entry name" value="TilS_C"/>
    <property type="match status" value="1"/>
</dbReference>
<dbReference type="SMART" id="SM00977">
    <property type="entry name" value="TilS_C"/>
    <property type="match status" value="1"/>
</dbReference>
<name>A0A1I7HEG2_9GAMM</name>
<dbReference type="EMBL" id="FPBP01000004">
    <property type="protein sequence ID" value="SFU59114.1"/>
    <property type="molecule type" value="Genomic_DNA"/>
</dbReference>
<evidence type="ECO:0000313" key="10">
    <source>
        <dbReference type="EMBL" id="SFU59114.1"/>
    </source>
</evidence>
<dbReference type="GO" id="GO:0032267">
    <property type="term" value="F:tRNA(Ile)-lysidine synthase activity"/>
    <property type="evidence" value="ECO:0007669"/>
    <property type="project" value="UniProtKB-EC"/>
</dbReference>
<evidence type="ECO:0000256" key="6">
    <source>
        <dbReference type="ARBA" id="ARBA00022840"/>
    </source>
</evidence>
<evidence type="ECO:0000259" key="9">
    <source>
        <dbReference type="SMART" id="SM00977"/>
    </source>
</evidence>
<feature type="domain" description="Lysidine-tRNA(Ile) synthetase C-terminal" evidence="9">
    <location>
        <begin position="355"/>
        <end position="416"/>
    </location>
</feature>
<dbReference type="InterPro" id="IPR012094">
    <property type="entry name" value="tRNA_Ile_lys_synt"/>
</dbReference>
<keyword evidence="6 8" id="KW-0067">ATP-binding</keyword>
<dbReference type="GO" id="GO:0005524">
    <property type="term" value="F:ATP binding"/>
    <property type="evidence" value="ECO:0007669"/>
    <property type="project" value="UniProtKB-UniRule"/>
</dbReference>
<keyword evidence="11" id="KW-1185">Reference proteome</keyword>
<dbReference type="HAMAP" id="MF_01161">
    <property type="entry name" value="tRNA_Ile_lys_synt"/>
    <property type="match status" value="1"/>
</dbReference>
<comment type="catalytic activity">
    <reaction evidence="7 8">
        <text>cytidine(34) in tRNA(Ile2) + L-lysine + ATP = lysidine(34) in tRNA(Ile2) + AMP + diphosphate + H(+)</text>
        <dbReference type="Rhea" id="RHEA:43744"/>
        <dbReference type="Rhea" id="RHEA-COMP:10625"/>
        <dbReference type="Rhea" id="RHEA-COMP:10670"/>
        <dbReference type="ChEBI" id="CHEBI:15378"/>
        <dbReference type="ChEBI" id="CHEBI:30616"/>
        <dbReference type="ChEBI" id="CHEBI:32551"/>
        <dbReference type="ChEBI" id="CHEBI:33019"/>
        <dbReference type="ChEBI" id="CHEBI:82748"/>
        <dbReference type="ChEBI" id="CHEBI:83665"/>
        <dbReference type="ChEBI" id="CHEBI:456215"/>
        <dbReference type="EC" id="6.3.4.19"/>
    </reaction>
</comment>
<proteinExistence type="inferred from homology"/>
<dbReference type="InterPro" id="IPR015262">
    <property type="entry name" value="tRNA_Ile_lys_synt_subst-bd"/>
</dbReference>
<dbReference type="GO" id="GO:0005737">
    <property type="term" value="C:cytoplasm"/>
    <property type="evidence" value="ECO:0007669"/>
    <property type="project" value="UniProtKB-SubCell"/>
</dbReference>
<dbReference type="InterPro" id="IPR011063">
    <property type="entry name" value="TilS/TtcA_N"/>
</dbReference>
<dbReference type="SUPFAM" id="SSF56037">
    <property type="entry name" value="PheT/TilS domain"/>
    <property type="match status" value="1"/>
</dbReference>
<comment type="similarity">
    <text evidence="8">Belongs to the tRNA(Ile)-lysidine synthase family.</text>
</comment>
<evidence type="ECO:0000256" key="7">
    <source>
        <dbReference type="ARBA" id="ARBA00048539"/>
    </source>
</evidence>
<dbReference type="Proteomes" id="UP000198693">
    <property type="component" value="Unassembled WGS sequence"/>
</dbReference>
<comment type="function">
    <text evidence="8">Ligates lysine onto the cytidine present at position 34 of the AUA codon-specific tRNA(Ile) that contains the anticodon CAU, in an ATP-dependent manner. Cytidine is converted to lysidine, thus changing the amino acid specificity of the tRNA from methionine to isoleucine.</text>
</comment>